<evidence type="ECO:0000313" key="2">
    <source>
        <dbReference type="Proteomes" id="UP000327493"/>
    </source>
</evidence>
<organism evidence="1 2">
    <name type="scientific">Etheostoma spectabile</name>
    <name type="common">orangethroat darter</name>
    <dbReference type="NCBI Taxonomy" id="54343"/>
    <lineage>
        <taxon>Eukaryota</taxon>
        <taxon>Metazoa</taxon>
        <taxon>Chordata</taxon>
        <taxon>Craniata</taxon>
        <taxon>Vertebrata</taxon>
        <taxon>Euteleostomi</taxon>
        <taxon>Actinopterygii</taxon>
        <taxon>Neopterygii</taxon>
        <taxon>Teleostei</taxon>
        <taxon>Neoteleostei</taxon>
        <taxon>Acanthomorphata</taxon>
        <taxon>Eupercaria</taxon>
        <taxon>Perciformes</taxon>
        <taxon>Percoidei</taxon>
        <taxon>Percidae</taxon>
        <taxon>Etheostomatinae</taxon>
        <taxon>Etheostoma</taxon>
    </lineage>
</organism>
<reference evidence="1 2" key="1">
    <citation type="submission" date="2019-08" db="EMBL/GenBank/DDBJ databases">
        <title>A chromosome-level genome assembly, high-density linkage maps, and genome scans reveal the genomic architecture of hybrid incompatibilities underlying speciation via character displacement in darters (Percidae: Etheostominae).</title>
        <authorList>
            <person name="Moran R.L."/>
            <person name="Catchen J.M."/>
            <person name="Fuller R.C."/>
        </authorList>
    </citation>
    <scope>NUCLEOTIDE SEQUENCE [LARGE SCALE GENOMIC DNA]</scope>
    <source>
        <strain evidence="1">EspeVRDwgs_2016</strain>
        <tissue evidence="1">Muscle</tissue>
    </source>
</reference>
<gene>
    <name evidence="1" type="ORF">FQN60_008035</name>
</gene>
<sequence length="62" mass="6255">MAKSALGSGIGLLSAKATTSTASVTLKPSLSLLSPAIMSPSGVDDFALPCMWSIFLKGKADI</sequence>
<dbReference type="Proteomes" id="UP000327493">
    <property type="component" value="Chromosome 16"/>
</dbReference>
<accession>A0A5J5CUM3</accession>
<name>A0A5J5CUM3_9PERO</name>
<dbReference type="AlphaFoldDB" id="A0A5J5CUM3"/>
<protein>
    <submittedName>
        <fullName evidence="1">Uncharacterized protein</fullName>
    </submittedName>
</protein>
<dbReference type="EMBL" id="VOFY01000016">
    <property type="protein sequence ID" value="KAA8584250.1"/>
    <property type="molecule type" value="Genomic_DNA"/>
</dbReference>
<keyword evidence="2" id="KW-1185">Reference proteome</keyword>
<proteinExistence type="predicted"/>
<comment type="caution">
    <text evidence="1">The sequence shown here is derived from an EMBL/GenBank/DDBJ whole genome shotgun (WGS) entry which is preliminary data.</text>
</comment>
<evidence type="ECO:0000313" key="1">
    <source>
        <dbReference type="EMBL" id="KAA8584250.1"/>
    </source>
</evidence>